<evidence type="ECO:0000256" key="2">
    <source>
        <dbReference type="ARBA" id="ARBA00008020"/>
    </source>
</evidence>
<dbReference type="Pfam" id="PF00118">
    <property type="entry name" value="Cpn60_TCP1"/>
    <property type="match status" value="1"/>
</dbReference>
<dbReference type="InterPro" id="IPR002423">
    <property type="entry name" value="Cpn60/GroEL/TCP-1"/>
</dbReference>
<dbReference type="Gene3D" id="1.10.560.10">
    <property type="entry name" value="GroEL-like equatorial domain"/>
    <property type="match status" value="1"/>
</dbReference>
<dbReference type="GeneID" id="87953205"/>
<dbReference type="InterPro" id="IPR017998">
    <property type="entry name" value="Chaperone_TCP-1"/>
</dbReference>
<evidence type="ECO:0000313" key="9">
    <source>
        <dbReference type="EMBL" id="WRT64145.1"/>
    </source>
</evidence>
<dbReference type="SUPFAM" id="SSF52029">
    <property type="entry name" value="GroEL apical domain-like"/>
    <property type="match status" value="1"/>
</dbReference>
<dbReference type="RefSeq" id="XP_062788885.1">
    <property type="nucleotide sequence ID" value="XM_062932834.1"/>
</dbReference>
<dbReference type="InterPro" id="IPR027410">
    <property type="entry name" value="TCP-1-like_intermed_sf"/>
</dbReference>
<organism evidence="9 10">
    <name type="scientific">Kwoniella shivajii</name>
    <dbReference type="NCBI Taxonomy" id="564305"/>
    <lineage>
        <taxon>Eukaryota</taxon>
        <taxon>Fungi</taxon>
        <taxon>Dikarya</taxon>
        <taxon>Basidiomycota</taxon>
        <taxon>Agaricomycotina</taxon>
        <taxon>Tremellomycetes</taxon>
        <taxon>Tremellales</taxon>
        <taxon>Cryptococcaceae</taxon>
        <taxon>Kwoniella</taxon>
    </lineage>
</organism>
<proteinExistence type="inferred from homology"/>
<dbReference type="Proteomes" id="UP001329825">
    <property type="component" value="Chromosome 1"/>
</dbReference>
<accession>A0ABZ1CSI1</accession>
<evidence type="ECO:0000256" key="7">
    <source>
        <dbReference type="ARBA" id="ARBA00029602"/>
    </source>
</evidence>
<dbReference type="SUPFAM" id="SSF54849">
    <property type="entry name" value="GroEL-intermediate domain like"/>
    <property type="match status" value="1"/>
</dbReference>
<dbReference type="NCBIfam" id="TIGR02346">
    <property type="entry name" value="chap_CCT_theta"/>
    <property type="match status" value="1"/>
</dbReference>
<evidence type="ECO:0000256" key="5">
    <source>
        <dbReference type="ARBA" id="ARBA00022840"/>
    </source>
</evidence>
<evidence type="ECO:0000256" key="4">
    <source>
        <dbReference type="ARBA" id="ARBA00022741"/>
    </source>
</evidence>
<keyword evidence="4 8" id="KW-0547">Nucleotide-binding</keyword>
<dbReference type="PRINTS" id="PR00304">
    <property type="entry name" value="TCOMPLEXTCP1"/>
</dbReference>
<evidence type="ECO:0000313" key="10">
    <source>
        <dbReference type="Proteomes" id="UP001329825"/>
    </source>
</evidence>
<dbReference type="InterPro" id="IPR027409">
    <property type="entry name" value="GroEL-like_apical_dom_sf"/>
</dbReference>
<gene>
    <name evidence="9" type="ORF">IL334_001074</name>
</gene>
<dbReference type="InterPro" id="IPR027413">
    <property type="entry name" value="GROEL-like_equatorial_sf"/>
</dbReference>
<dbReference type="InterPro" id="IPR002194">
    <property type="entry name" value="Chaperonin_TCP-1_CS"/>
</dbReference>
<keyword evidence="6 8" id="KW-0143">Chaperone</keyword>
<evidence type="ECO:0000256" key="8">
    <source>
        <dbReference type="RuleBase" id="RU004187"/>
    </source>
</evidence>
<keyword evidence="10" id="KW-1185">Reference proteome</keyword>
<dbReference type="CDD" id="cd03341">
    <property type="entry name" value="TCP1_theta"/>
    <property type="match status" value="1"/>
</dbReference>
<keyword evidence="5 8" id="KW-0067">ATP-binding</keyword>
<dbReference type="PROSITE" id="PS00750">
    <property type="entry name" value="TCP1_1"/>
    <property type="match status" value="1"/>
</dbReference>
<dbReference type="SUPFAM" id="SSF48592">
    <property type="entry name" value="GroEL equatorial domain-like"/>
    <property type="match status" value="1"/>
</dbReference>
<dbReference type="InterPro" id="IPR012721">
    <property type="entry name" value="Chap_CCT_theta"/>
</dbReference>
<comment type="subcellular location">
    <subcellularLocation>
        <location evidence="1">Cytoplasm</location>
    </subcellularLocation>
</comment>
<comment type="similarity">
    <text evidence="2 8">Belongs to the TCP-1 chaperonin family.</text>
</comment>
<dbReference type="Gene3D" id="3.30.260.10">
    <property type="entry name" value="TCP-1-like chaperonin intermediate domain"/>
    <property type="match status" value="1"/>
</dbReference>
<evidence type="ECO:0000256" key="3">
    <source>
        <dbReference type="ARBA" id="ARBA00022490"/>
    </source>
</evidence>
<name>A0ABZ1CSI1_9TREE</name>
<protein>
    <recommendedName>
        <fullName evidence="7">CCT-theta</fullName>
    </recommendedName>
</protein>
<keyword evidence="3" id="KW-0963">Cytoplasm</keyword>
<dbReference type="EMBL" id="CP141881">
    <property type="protein sequence ID" value="WRT64145.1"/>
    <property type="molecule type" value="Genomic_DNA"/>
</dbReference>
<evidence type="ECO:0000256" key="6">
    <source>
        <dbReference type="ARBA" id="ARBA00023186"/>
    </source>
</evidence>
<sequence>MSLKVPKAGGPDLFKAGYKHMSGLEEAVLRNIAAVGELSEIVRTSFGPNGRNKLIINHLGRLFVTSDAATIIREIEVAHPAAKLLVMASTAQEAEMGDATNLVLIFAGELLKRSEHLLTMGLHPSDVIQGYEMALAKGREELETLISSTIPASPLPTAEQLATAVATSLASKQPGCEEFLSQLVAEASLAVMPKNPKDFNVDSVRVVKVMGGSLEASRVVRGMVFGREPEGVVKNATKAKVAVYTCGLDISQTETKGTVLLKKADDLLSFSRGEEKQLEGYFKEIADSGVKLIIAGSGIGDLALHYLNRMNIAVIKVLSKFDLRRLCRVVGATPLARLGAPTPEEAGLVDVLETVEIGGDRVTVLRQEEGEKTRTATIVLRGATANYLDDLERSLDDGINTVRILLRDGRQVPGGGASEIEVARRVAEYGGKTAGLAQHSIKRFAEALEVVPRTLAENAGLNAEDVVSALYKAHAENQVDAGVDIESETDGVMSSTSKKVLDPFAAKDWAIKLATDAAISVLRVDSIIVAKQAGLAPPKQQGHWDDD</sequence>
<reference evidence="9 10" key="1">
    <citation type="submission" date="2024-01" db="EMBL/GenBank/DDBJ databases">
        <title>Comparative genomics of Cryptococcus and Kwoniella reveals pathogenesis evolution and contrasting modes of karyotype evolution via chromosome fusion or intercentromeric recombination.</title>
        <authorList>
            <person name="Coelho M.A."/>
            <person name="David-Palma M."/>
            <person name="Shea T."/>
            <person name="Bowers K."/>
            <person name="McGinley-Smith S."/>
            <person name="Mohammad A.W."/>
            <person name="Gnirke A."/>
            <person name="Yurkov A.M."/>
            <person name="Nowrousian M."/>
            <person name="Sun S."/>
            <person name="Cuomo C.A."/>
            <person name="Heitman J."/>
        </authorList>
    </citation>
    <scope>NUCLEOTIDE SEQUENCE [LARGE SCALE GENOMIC DNA]</scope>
    <source>
        <strain evidence="9">CBS 11374</strain>
    </source>
</reference>
<dbReference type="PANTHER" id="PTHR11353">
    <property type="entry name" value="CHAPERONIN"/>
    <property type="match status" value="1"/>
</dbReference>
<evidence type="ECO:0000256" key="1">
    <source>
        <dbReference type="ARBA" id="ARBA00004496"/>
    </source>
</evidence>
<dbReference type="Gene3D" id="3.50.7.10">
    <property type="entry name" value="GroEL"/>
    <property type="match status" value="1"/>
</dbReference>